<dbReference type="Proteomes" id="UP000887540">
    <property type="component" value="Unplaced"/>
</dbReference>
<keyword evidence="1" id="KW-0812">Transmembrane</keyword>
<keyword evidence="2" id="KW-1185">Reference proteome</keyword>
<evidence type="ECO:0000313" key="2">
    <source>
        <dbReference type="Proteomes" id="UP000887540"/>
    </source>
</evidence>
<dbReference type="AlphaFoldDB" id="A0A914DL93"/>
<protein>
    <submittedName>
        <fullName evidence="3">Uncharacterized protein</fullName>
    </submittedName>
</protein>
<name>A0A914DL93_9BILA</name>
<feature type="transmembrane region" description="Helical" evidence="1">
    <location>
        <begin position="55"/>
        <end position="76"/>
    </location>
</feature>
<keyword evidence="1" id="KW-0472">Membrane</keyword>
<reference evidence="3" key="1">
    <citation type="submission" date="2022-11" db="UniProtKB">
        <authorList>
            <consortium name="WormBaseParasite"/>
        </authorList>
    </citation>
    <scope>IDENTIFICATION</scope>
</reference>
<proteinExistence type="predicted"/>
<sequence length="140" mass="16590">MHGPKPHSDLHLPGNPKGYLKYIHNWSGQNMYSRHDNFFGLLIGKTLEKRESYMFGLWGALAFIHVIGALVIYYSFMKIDVWVNKSSKDAPWTWERSHDNYYKYHTIAYDPHHRTHQHLPELEILEDQMAEAARKRGTRH</sequence>
<accession>A0A914DL93</accession>
<evidence type="ECO:0000313" key="3">
    <source>
        <dbReference type="WBParaSite" id="ACRNAN_scaffold310.g21301.t1"/>
    </source>
</evidence>
<dbReference type="WBParaSite" id="ACRNAN_scaffold310.g21301.t1">
    <property type="protein sequence ID" value="ACRNAN_scaffold310.g21301.t1"/>
    <property type="gene ID" value="ACRNAN_scaffold310.g21301"/>
</dbReference>
<keyword evidence="1" id="KW-1133">Transmembrane helix</keyword>
<organism evidence="2 3">
    <name type="scientific">Acrobeloides nanus</name>
    <dbReference type="NCBI Taxonomy" id="290746"/>
    <lineage>
        <taxon>Eukaryota</taxon>
        <taxon>Metazoa</taxon>
        <taxon>Ecdysozoa</taxon>
        <taxon>Nematoda</taxon>
        <taxon>Chromadorea</taxon>
        <taxon>Rhabditida</taxon>
        <taxon>Tylenchina</taxon>
        <taxon>Cephalobomorpha</taxon>
        <taxon>Cephaloboidea</taxon>
        <taxon>Cephalobidae</taxon>
        <taxon>Acrobeloides</taxon>
    </lineage>
</organism>
<evidence type="ECO:0000256" key="1">
    <source>
        <dbReference type="SAM" id="Phobius"/>
    </source>
</evidence>